<evidence type="ECO:0000313" key="2">
    <source>
        <dbReference type="Proteomes" id="UP001525890"/>
    </source>
</evidence>
<gene>
    <name evidence="1" type="ORF">NG799_15980</name>
</gene>
<organism evidence="1 2">
    <name type="scientific">Laspinema palackyanum D2a</name>
    <dbReference type="NCBI Taxonomy" id="2953684"/>
    <lineage>
        <taxon>Bacteria</taxon>
        <taxon>Bacillati</taxon>
        <taxon>Cyanobacteriota</taxon>
        <taxon>Cyanophyceae</taxon>
        <taxon>Oscillatoriophycideae</taxon>
        <taxon>Oscillatoriales</taxon>
        <taxon>Laspinemataceae</taxon>
        <taxon>Laspinema</taxon>
        <taxon>Laspinema palackyanum</taxon>
    </lineage>
</organism>
<accession>A0ABT2MSW3</accession>
<evidence type="ECO:0000313" key="1">
    <source>
        <dbReference type="EMBL" id="MCT7967840.1"/>
    </source>
</evidence>
<keyword evidence="2" id="KW-1185">Reference proteome</keyword>
<sequence>MLSCYGECHNTSNPRDWSDRLRWALLGIKPSNAVTTEVVTTNIRQLERSPQMDVNLA</sequence>
<comment type="caution">
    <text evidence="1">The sequence shown here is derived from an EMBL/GenBank/DDBJ whole genome shotgun (WGS) entry which is preliminary data.</text>
</comment>
<dbReference type="EMBL" id="JAMXFF010000024">
    <property type="protein sequence ID" value="MCT7967840.1"/>
    <property type="molecule type" value="Genomic_DNA"/>
</dbReference>
<reference evidence="1 2" key="1">
    <citation type="journal article" date="2022" name="Front. Microbiol.">
        <title>High genomic differentiation and limited gene flow indicate recent cryptic speciation within the genus Laspinema (cyanobacteria).</title>
        <authorList>
            <person name="Stanojkovic A."/>
            <person name="Skoupy S."/>
            <person name="Skaloud P."/>
            <person name="Dvorak P."/>
        </authorList>
    </citation>
    <scope>NUCLEOTIDE SEQUENCE [LARGE SCALE GENOMIC DNA]</scope>
    <source>
        <strain evidence="1 2">D2a</strain>
    </source>
</reference>
<protein>
    <submittedName>
        <fullName evidence="1">Uncharacterized protein</fullName>
    </submittedName>
</protein>
<dbReference type="Proteomes" id="UP001525890">
    <property type="component" value="Unassembled WGS sequence"/>
</dbReference>
<name>A0ABT2MSW3_9CYAN</name>
<proteinExistence type="predicted"/>